<evidence type="ECO:0000256" key="3">
    <source>
        <dbReference type="ARBA" id="ARBA00022989"/>
    </source>
</evidence>
<dbReference type="EMBL" id="MOPA01000023">
    <property type="protein sequence ID" value="KAK1517322.1"/>
    <property type="molecule type" value="Genomic_DNA"/>
</dbReference>
<feature type="domain" description="Rhodopsin" evidence="9">
    <location>
        <begin position="299"/>
        <end position="410"/>
    </location>
</feature>
<evidence type="ECO:0000256" key="6">
    <source>
        <dbReference type="SAM" id="Coils"/>
    </source>
</evidence>
<comment type="subcellular location">
    <subcellularLocation>
        <location evidence="1">Membrane</location>
        <topology evidence="1">Multi-pass membrane protein</topology>
    </subcellularLocation>
</comment>
<name>A0ABQ9RWX8_9PEZI</name>
<keyword evidence="3 7" id="KW-1133">Transmembrane helix</keyword>
<comment type="caution">
    <text evidence="10">The sequence shown here is derived from an EMBL/GenBank/DDBJ whole genome shotgun (WGS) entry which is preliminary data.</text>
</comment>
<evidence type="ECO:0000256" key="4">
    <source>
        <dbReference type="ARBA" id="ARBA00023136"/>
    </source>
</evidence>
<evidence type="ECO:0000256" key="1">
    <source>
        <dbReference type="ARBA" id="ARBA00004141"/>
    </source>
</evidence>
<keyword evidence="11" id="KW-1185">Reference proteome</keyword>
<feature type="transmembrane region" description="Helical" evidence="7">
    <location>
        <begin position="320"/>
        <end position="342"/>
    </location>
</feature>
<dbReference type="InterPro" id="IPR052337">
    <property type="entry name" value="SAT4-like"/>
</dbReference>
<dbReference type="GeneID" id="85384330"/>
<dbReference type="RefSeq" id="XP_060340912.1">
    <property type="nucleotide sequence ID" value="XM_060500431.1"/>
</dbReference>
<gene>
    <name evidence="10" type="ORF">CPAR01_16186</name>
</gene>
<evidence type="ECO:0000256" key="2">
    <source>
        <dbReference type="ARBA" id="ARBA00022692"/>
    </source>
</evidence>
<keyword evidence="2 7" id="KW-0812">Transmembrane</keyword>
<feature type="transmembrane region" description="Helical" evidence="7">
    <location>
        <begin position="566"/>
        <end position="583"/>
    </location>
</feature>
<dbReference type="PANTHER" id="PTHR33048">
    <property type="entry name" value="PTH11-LIKE INTEGRAL MEMBRANE PROTEIN (AFU_ORTHOLOGUE AFUA_5G11245)"/>
    <property type="match status" value="1"/>
</dbReference>
<reference evidence="10 11" key="1">
    <citation type="submission" date="2016-10" db="EMBL/GenBank/DDBJ databases">
        <title>The genome sequence of Colletotrichum fioriniae PJ7.</title>
        <authorList>
            <person name="Baroncelli R."/>
        </authorList>
    </citation>
    <scope>NUCLEOTIDE SEQUENCE [LARGE SCALE GENOMIC DNA]</scope>
    <source>
        <strain evidence="10 11">IMI 384185</strain>
    </source>
</reference>
<feature type="transmembrane region" description="Helical" evidence="7">
    <location>
        <begin position="542"/>
        <end position="559"/>
    </location>
</feature>
<comment type="similarity">
    <text evidence="5">Belongs to the SAT4 family.</text>
</comment>
<evidence type="ECO:0000259" key="9">
    <source>
        <dbReference type="Pfam" id="PF20684"/>
    </source>
</evidence>
<keyword evidence="6" id="KW-0175">Coiled coil</keyword>
<feature type="transmembrane region" description="Helical" evidence="7">
    <location>
        <begin position="354"/>
        <end position="377"/>
    </location>
</feature>
<feature type="transmembrane region" description="Helical" evidence="7">
    <location>
        <begin position="200"/>
        <end position="222"/>
    </location>
</feature>
<dbReference type="InterPro" id="IPR049326">
    <property type="entry name" value="Rhodopsin_dom_fungi"/>
</dbReference>
<dbReference type="PANTHER" id="PTHR33048:SF47">
    <property type="entry name" value="INTEGRAL MEMBRANE PROTEIN-RELATED"/>
    <property type="match status" value="1"/>
</dbReference>
<keyword evidence="4 7" id="KW-0472">Membrane</keyword>
<evidence type="ECO:0000256" key="5">
    <source>
        <dbReference type="ARBA" id="ARBA00038359"/>
    </source>
</evidence>
<feature type="transmembrane region" description="Helical" evidence="7">
    <location>
        <begin position="589"/>
        <end position="607"/>
    </location>
</feature>
<keyword evidence="8" id="KW-0732">Signal</keyword>
<proteinExistence type="inferred from homology"/>
<dbReference type="Pfam" id="PF20684">
    <property type="entry name" value="Fung_rhodopsin"/>
    <property type="match status" value="1"/>
</dbReference>
<evidence type="ECO:0000313" key="10">
    <source>
        <dbReference type="EMBL" id="KAK1517322.1"/>
    </source>
</evidence>
<feature type="transmembrane region" description="Helical" evidence="7">
    <location>
        <begin position="159"/>
        <end position="179"/>
    </location>
</feature>
<evidence type="ECO:0000256" key="7">
    <source>
        <dbReference type="SAM" id="Phobius"/>
    </source>
</evidence>
<dbReference type="Proteomes" id="UP001241169">
    <property type="component" value="Unassembled WGS sequence"/>
</dbReference>
<evidence type="ECO:0000313" key="11">
    <source>
        <dbReference type="Proteomes" id="UP001241169"/>
    </source>
</evidence>
<sequence>MAHTKFFVLAMSSLVKFVPSAFPFSPHFGRHNVCQTRATTIRIHPLFSTLGIPRPWYHRPLSVKGPLRSSNLIKERESIKITWGYGYSNLQKRRKARTTGNSLEEEKEALRQDVQEHNNVSTSITALVAAAPQQPAINFTLEPRTRRQNITNTEMSADVTFDIVTASICALLIIVRCGYRILLRCKVHDTCHRMWHVDDAYMAFALLPLIGRTTCISLSFYLNPTHTYDAATEEAAAARNLSVEKLAEYYVISHKLLIPARIFYALLYVAYTYLPESIPPHTHCCEGGGLQFKASNIVINSMWSPDPTGANTCHRALGNLITMAVFNIVTDIALIVFPFPIFRHVKLDSKVKVQLVLLFSIAGVVVVITIMRLPMILNQAVSQRSRSMWASIEILCACIVANTAFFYALLKDYQRGHDSRGGNSSYVQQPDYYMQAIPSPELRRGSSARSDGLEVPDHWLYPAKQLPSSIRSFNHDLSRPDRMTDTSTLSNLASYTFGGLCILSALPFVGIPFPNRRAADYYAGKSEWMSQIFRRRLTPRQAGYFGAALRIAVGAAVIVPEMREPALLFNGAVITYGTIRAYVDGRPMLPQWGMLAVIAVCLGLGRLSQATLVEEP</sequence>
<protein>
    <recommendedName>
        <fullName evidence="9">Rhodopsin domain-containing protein</fullName>
    </recommendedName>
</protein>
<feature type="signal peptide" evidence="8">
    <location>
        <begin position="1"/>
        <end position="20"/>
    </location>
</feature>
<feature type="transmembrane region" description="Helical" evidence="7">
    <location>
        <begin position="389"/>
        <end position="410"/>
    </location>
</feature>
<organism evidence="10 11">
    <name type="scientific">Colletotrichum paranaense</name>
    <dbReference type="NCBI Taxonomy" id="1914294"/>
    <lineage>
        <taxon>Eukaryota</taxon>
        <taxon>Fungi</taxon>
        <taxon>Dikarya</taxon>
        <taxon>Ascomycota</taxon>
        <taxon>Pezizomycotina</taxon>
        <taxon>Sordariomycetes</taxon>
        <taxon>Hypocreomycetidae</taxon>
        <taxon>Glomerellales</taxon>
        <taxon>Glomerellaceae</taxon>
        <taxon>Colletotrichum</taxon>
        <taxon>Colletotrichum acutatum species complex</taxon>
    </lineage>
</organism>
<accession>A0ABQ9RWX8</accession>
<feature type="transmembrane region" description="Helical" evidence="7">
    <location>
        <begin position="492"/>
        <end position="513"/>
    </location>
</feature>
<evidence type="ECO:0000256" key="8">
    <source>
        <dbReference type="SAM" id="SignalP"/>
    </source>
</evidence>
<feature type="chain" id="PRO_5046340670" description="Rhodopsin domain-containing protein" evidence="8">
    <location>
        <begin position="21"/>
        <end position="616"/>
    </location>
</feature>
<feature type="coiled-coil region" evidence="6">
    <location>
        <begin position="93"/>
        <end position="120"/>
    </location>
</feature>